<accession>A0ABR4INB6</accession>
<keyword evidence="3" id="KW-1185">Reference proteome</keyword>
<evidence type="ECO:0000313" key="2">
    <source>
        <dbReference type="EMBL" id="KAL2829181.1"/>
    </source>
</evidence>
<protein>
    <submittedName>
        <fullName evidence="2">Uncharacterized protein</fullName>
    </submittedName>
</protein>
<comment type="caution">
    <text evidence="2">The sequence shown here is derived from an EMBL/GenBank/DDBJ whole genome shotgun (WGS) entry which is preliminary data.</text>
</comment>
<keyword evidence="1" id="KW-0732">Signal</keyword>
<evidence type="ECO:0000256" key="1">
    <source>
        <dbReference type="SAM" id="SignalP"/>
    </source>
</evidence>
<proteinExistence type="predicted"/>
<organism evidence="2 3">
    <name type="scientific">Aspergillus cavernicola</name>
    <dbReference type="NCBI Taxonomy" id="176166"/>
    <lineage>
        <taxon>Eukaryota</taxon>
        <taxon>Fungi</taxon>
        <taxon>Dikarya</taxon>
        <taxon>Ascomycota</taxon>
        <taxon>Pezizomycotina</taxon>
        <taxon>Eurotiomycetes</taxon>
        <taxon>Eurotiomycetidae</taxon>
        <taxon>Eurotiales</taxon>
        <taxon>Aspergillaceae</taxon>
        <taxon>Aspergillus</taxon>
        <taxon>Aspergillus subgen. Nidulantes</taxon>
    </lineage>
</organism>
<feature type="signal peptide" evidence="1">
    <location>
        <begin position="1"/>
        <end position="20"/>
    </location>
</feature>
<gene>
    <name evidence="2" type="ORF">BDW59DRAFT_142251</name>
</gene>
<name>A0ABR4INB6_9EURO</name>
<feature type="chain" id="PRO_5047326080" evidence="1">
    <location>
        <begin position="21"/>
        <end position="239"/>
    </location>
</feature>
<reference evidence="2 3" key="1">
    <citation type="submission" date="2024-07" db="EMBL/GenBank/DDBJ databases">
        <title>Section-level genome sequencing and comparative genomics of Aspergillus sections Usti and Cavernicolus.</title>
        <authorList>
            <consortium name="Lawrence Berkeley National Laboratory"/>
            <person name="Nybo J.L."/>
            <person name="Vesth T.C."/>
            <person name="Theobald S."/>
            <person name="Frisvad J.C."/>
            <person name="Larsen T.O."/>
            <person name="Kjaerboelling I."/>
            <person name="Rothschild-Mancinelli K."/>
            <person name="Lyhne E.K."/>
            <person name="Kogle M.E."/>
            <person name="Barry K."/>
            <person name="Clum A."/>
            <person name="Na H."/>
            <person name="Ledsgaard L."/>
            <person name="Lin J."/>
            <person name="Lipzen A."/>
            <person name="Kuo A."/>
            <person name="Riley R."/>
            <person name="Mondo S."/>
            <person name="LaButti K."/>
            <person name="Haridas S."/>
            <person name="Pangalinan J."/>
            <person name="Salamov A.A."/>
            <person name="Simmons B.A."/>
            <person name="Magnuson J.K."/>
            <person name="Chen J."/>
            <person name="Drula E."/>
            <person name="Henrissat B."/>
            <person name="Wiebenga A."/>
            <person name="Lubbers R.J."/>
            <person name="Gomes A.C."/>
            <person name="Makela M.R."/>
            <person name="Stajich J."/>
            <person name="Grigoriev I.V."/>
            <person name="Mortensen U.H."/>
            <person name="De vries R.P."/>
            <person name="Baker S.E."/>
            <person name="Andersen M.R."/>
        </authorList>
    </citation>
    <scope>NUCLEOTIDE SEQUENCE [LARGE SCALE GENOMIC DNA]</scope>
    <source>
        <strain evidence="2 3">CBS 600.67</strain>
    </source>
</reference>
<evidence type="ECO:0000313" key="3">
    <source>
        <dbReference type="Proteomes" id="UP001610335"/>
    </source>
</evidence>
<dbReference type="Proteomes" id="UP001610335">
    <property type="component" value="Unassembled WGS sequence"/>
</dbReference>
<sequence>MTHLITRITFLSKLMGTSLTTSSALYQGNPKDITMGKSKKSQKQINSDSRYDEPPAYCIFAHVDRALSRPAEVPCKMTFFIDWELNEFVCSHLDGSWNSLSELTTGNGPSGQAEIICEQYLICHWGYDSIGILTRVAECYEYDKSSSYKSHLGVRYNISHVNKYDDAASDLIVDVEGKPNDLINMIKMFSWLTGTFRMPGVGESTYSYCEPWINFHDNCKPYCGIHPKWKYNWEYRLGT</sequence>
<dbReference type="EMBL" id="JBFXLS010000017">
    <property type="protein sequence ID" value="KAL2829181.1"/>
    <property type="molecule type" value="Genomic_DNA"/>
</dbReference>